<comment type="caution">
    <text evidence="5">The sequence shown here is derived from an EMBL/GenBank/DDBJ whole genome shotgun (WGS) entry which is preliminary data.</text>
</comment>
<accession>A0AA39WN74</accession>
<evidence type="ECO:0000313" key="5">
    <source>
        <dbReference type="EMBL" id="KAK0618494.1"/>
    </source>
</evidence>
<keyword evidence="6" id="KW-1185">Reference proteome</keyword>
<keyword evidence="4" id="KW-0503">Monooxygenase</keyword>
<dbReference type="PRINTS" id="PR00463">
    <property type="entry name" value="EP450I"/>
</dbReference>
<evidence type="ECO:0000256" key="1">
    <source>
        <dbReference type="ARBA" id="ARBA00022723"/>
    </source>
</evidence>
<proteinExistence type="inferred from homology"/>
<dbReference type="AlphaFoldDB" id="A0AA39WN74"/>
<organism evidence="5 6">
    <name type="scientific">Bombardia bombarda</name>
    <dbReference type="NCBI Taxonomy" id="252184"/>
    <lineage>
        <taxon>Eukaryota</taxon>
        <taxon>Fungi</taxon>
        <taxon>Dikarya</taxon>
        <taxon>Ascomycota</taxon>
        <taxon>Pezizomycotina</taxon>
        <taxon>Sordariomycetes</taxon>
        <taxon>Sordariomycetidae</taxon>
        <taxon>Sordariales</taxon>
        <taxon>Lasiosphaeriaceae</taxon>
        <taxon>Bombardia</taxon>
    </lineage>
</organism>
<keyword evidence="4" id="KW-0560">Oxidoreductase</keyword>
<evidence type="ECO:0000256" key="4">
    <source>
        <dbReference type="RuleBase" id="RU000461"/>
    </source>
</evidence>
<keyword evidence="2 3" id="KW-0408">Iron</keyword>
<evidence type="ECO:0000256" key="2">
    <source>
        <dbReference type="ARBA" id="ARBA00023004"/>
    </source>
</evidence>
<keyword evidence="1 3" id="KW-0479">Metal-binding</keyword>
<evidence type="ECO:0000313" key="6">
    <source>
        <dbReference type="Proteomes" id="UP001174934"/>
    </source>
</evidence>
<dbReference type="PROSITE" id="PS00086">
    <property type="entry name" value="CYTOCHROME_P450"/>
    <property type="match status" value="1"/>
</dbReference>
<dbReference type="InterPro" id="IPR002401">
    <property type="entry name" value="Cyt_P450_E_grp-I"/>
</dbReference>
<name>A0AA39WN74_9PEZI</name>
<dbReference type="EMBL" id="JAULSR010000005">
    <property type="protein sequence ID" value="KAK0618494.1"/>
    <property type="molecule type" value="Genomic_DNA"/>
</dbReference>
<keyword evidence="3 4" id="KW-0349">Heme</keyword>
<evidence type="ECO:0000256" key="3">
    <source>
        <dbReference type="PIRSR" id="PIRSR602401-1"/>
    </source>
</evidence>
<dbReference type="GO" id="GO:0005506">
    <property type="term" value="F:iron ion binding"/>
    <property type="evidence" value="ECO:0007669"/>
    <property type="project" value="InterPro"/>
</dbReference>
<reference evidence="5" key="1">
    <citation type="submission" date="2023-06" db="EMBL/GenBank/DDBJ databases">
        <title>Genome-scale phylogeny and comparative genomics of the fungal order Sordariales.</title>
        <authorList>
            <consortium name="Lawrence Berkeley National Laboratory"/>
            <person name="Hensen N."/>
            <person name="Bonometti L."/>
            <person name="Westerberg I."/>
            <person name="Brannstrom I.O."/>
            <person name="Guillou S."/>
            <person name="Cros-Aarteil S."/>
            <person name="Calhoun S."/>
            <person name="Haridas S."/>
            <person name="Kuo A."/>
            <person name="Mondo S."/>
            <person name="Pangilinan J."/>
            <person name="Riley R."/>
            <person name="LaButti K."/>
            <person name="Andreopoulos B."/>
            <person name="Lipzen A."/>
            <person name="Chen C."/>
            <person name="Yanf M."/>
            <person name="Daum C."/>
            <person name="Ng V."/>
            <person name="Clum A."/>
            <person name="Steindorff A."/>
            <person name="Ohm R."/>
            <person name="Martin F."/>
            <person name="Silar P."/>
            <person name="Natvig D."/>
            <person name="Lalanne C."/>
            <person name="Gautier V."/>
            <person name="Ament-velasquez S.L."/>
            <person name="Kruys A."/>
            <person name="Hutchinson M.I."/>
            <person name="Powell A.J."/>
            <person name="Barry K."/>
            <person name="Miller A.N."/>
            <person name="Grigoriev I.V."/>
            <person name="Debuchy R."/>
            <person name="Gladieux P."/>
            <person name="Thoren M.H."/>
            <person name="Johannesson H."/>
        </authorList>
    </citation>
    <scope>NUCLEOTIDE SEQUENCE</scope>
    <source>
        <strain evidence="5">SMH3391-2</strain>
    </source>
</reference>
<dbReference type="Pfam" id="PF00067">
    <property type="entry name" value="p450"/>
    <property type="match status" value="1"/>
</dbReference>
<dbReference type="GO" id="GO:0016705">
    <property type="term" value="F:oxidoreductase activity, acting on paired donors, with incorporation or reduction of molecular oxygen"/>
    <property type="evidence" value="ECO:0007669"/>
    <property type="project" value="InterPro"/>
</dbReference>
<dbReference type="Gene3D" id="1.10.630.10">
    <property type="entry name" value="Cytochrome P450"/>
    <property type="match status" value="1"/>
</dbReference>
<dbReference type="InterPro" id="IPR036396">
    <property type="entry name" value="Cyt_P450_sf"/>
</dbReference>
<feature type="binding site" description="axial binding residue" evidence="3">
    <location>
        <position position="40"/>
    </location>
    <ligand>
        <name>heme</name>
        <dbReference type="ChEBI" id="CHEBI:30413"/>
    </ligand>
    <ligandPart>
        <name>Fe</name>
        <dbReference type="ChEBI" id="CHEBI:18248"/>
    </ligandPart>
</feature>
<dbReference type="InterPro" id="IPR017972">
    <property type="entry name" value="Cyt_P450_CS"/>
</dbReference>
<dbReference type="InterPro" id="IPR001128">
    <property type="entry name" value="Cyt_P450"/>
</dbReference>
<sequence>MAAAAAEEGSNGGAKQVVAADKTRQMRGTLLTFSDGARACLGRKFAQAEYMAFLATLLRRFRVEFAEGVDVRQARINLDNKCAGKLTLAPMEDFRLELRQRSLL</sequence>
<dbReference type="SUPFAM" id="SSF48264">
    <property type="entry name" value="Cytochrome P450"/>
    <property type="match status" value="1"/>
</dbReference>
<dbReference type="GO" id="GO:0004497">
    <property type="term" value="F:monooxygenase activity"/>
    <property type="evidence" value="ECO:0007669"/>
    <property type="project" value="UniProtKB-KW"/>
</dbReference>
<comment type="cofactor">
    <cofactor evidence="3">
        <name>heme</name>
        <dbReference type="ChEBI" id="CHEBI:30413"/>
    </cofactor>
</comment>
<evidence type="ECO:0008006" key="7">
    <source>
        <dbReference type="Google" id="ProtNLM"/>
    </source>
</evidence>
<gene>
    <name evidence="5" type="ORF">B0T17DRAFT_538075</name>
</gene>
<comment type="similarity">
    <text evidence="4">Belongs to the cytochrome P450 family.</text>
</comment>
<dbReference type="Proteomes" id="UP001174934">
    <property type="component" value="Unassembled WGS sequence"/>
</dbReference>
<dbReference type="GO" id="GO:0020037">
    <property type="term" value="F:heme binding"/>
    <property type="evidence" value="ECO:0007669"/>
    <property type="project" value="InterPro"/>
</dbReference>
<protein>
    <recommendedName>
        <fullName evidence="7">Cytochrome P450</fullName>
    </recommendedName>
</protein>